<proteinExistence type="predicted"/>
<gene>
    <name evidence="2" type="ORF">BDP27DRAFT_1239828</name>
</gene>
<dbReference type="Gene3D" id="3.90.1300.10">
    <property type="entry name" value="Amidase signature (AS) domain"/>
    <property type="match status" value="1"/>
</dbReference>
<protein>
    <submittedName>
        <fullName evidence="2">Amidase</fullName>
    </submittedName>
</protein>
<sequence length="439" mass="47803">MSFHNLHRLNASEALQLIRDDRISVEQYAKSLLNRIQERDDQVQAWAYLDPELVLSQARSLDSIPKEQRGPLHGLAVGVKDIMYTKDMPTEHNSPIYRSSFVQIDASPVMTLRKAGALIFGKTTTTEFASITVGSKTHNPHDYGRTPGGSSSGSGAAVADMQVPFALGTQTAGSIIRPGSFNGIFGFKPTWGAISREGVRFCSINLDTVGFYARSVQDLQLIADVFRLSDDEDPEPFTVRGAKFALCKTKVWPQAGPGTVQAMEKATELLRSAGAEVEELVLPEEFNKMQDLHAFMMGGDVRVAFLGEYTVAKDSLDDFMVRQVENASKMTRRDQLNALDTIASLRPKIDTIAGGYAAILTPSSPDEAPEGLGSTGSAVFNTMWTALHVPAINIPGFSGGNGLPVGLTLIAPRYKDRYLLNVSEEVGKIFKEGGWVSRL</sequence>
<keyword evidence="3" id="KW-1185">Reference proteome</keyword>
<dbReference type="Pfam" id="PF01425">
    <property type="entry name" value="Amidase"/>
    <property type="match status" value="1"/>
</dbReference>
<comment type="caution">
    <text evidence="2">The sequence shown here is derived from an EMBL/GenBank/DDBJ whole genome shotgun (WGS) entry which is preliminary data.</text>
</comment>
<organism evidence="2 3">
    <name type="scientific">Rhodocollybia butyracea</name>
    <dbReference type="NCBI Taxonomy" id="206335"/>
    <lineage>
        <taxon>Eukaryota</taxon>
        <taxon>Fungi</taxon>
        <taxon>Dikarya</taxon>
        <taxon>Basidiomycota</taxon>
        <taxon>Agaricomycotina</taxon>
        <taxon>Agaricomycetes</taxon>
        <taxon>Agaricomycetidae</taxon>
        <taxon>Agaricales</taxon>
        <taxon>Marasmiineae</taxon>
        <taxon>Omphalotaceae</taxon>
        <taxon>Rhodocollybia</taxon>
    </lineage>
</organism>
<accession>A0A9P5P8I4</accession>
<dbReference type="PANTHER" id="PTHR11895">
    <property type="entry name" value="TRANSAMIDASE"/>
    <property type="match status" value="1"/>
</dbReference>
<dbReference type="AlphaFoldDB" id="A0A9P5P8I4"/>
<dbReference type="InterPro" id="IPR023631">
    <property type="entry name" value="Amidase_dom"/>
</dbReference>
<evidence type="ECO:0000313" key="3">
    <source>
        <dbReference type="Proteomes" id="UP000772434"/>
    </source>
</evidence>
<dbReference type="GO" id="GO:0003824">
    <property type="term" value="F:catalytic activity"/>
    <property type="evidence" value="ECO:0007669"/>
    <property type="project" value="InterPro"/>
</dbReference>
<dbReference type="InterPro" id="IPR000120">
    <property type="entry name" value="Amidase"/>
</dbReference>
<dbReference type="Proteomes" id="UP000772434">
    <property type="component" value="Unassembled WGS sequence"/>
</dbReference>
<dbReference type="EMBL" id="JADNRY010000338">
    <property type="protein sequence ID" value="KAF9058903.1"/>
    <property type="molecule type" value="Genomic_DNA"/>
</dbReference>
<dbReference type="InterPro" id="IPR036928">
    <property type="entry name" value="AS_sf"/>
</dbReference>
<reference evidence="2" key="1">
    <citation type="submission" date="2020-11" db="EMBL/GenBank/DDBJ databases">
        <authorList>
            <consortium name="DOE Joint Genome Institute"/>
            <person name="Ahrendt S."/>
            <person name="Riley R."/>
            <person name="Andreopoulos W."/>
            <person name="Labutti K."/>
            <person name="Pangilinan J."/>
            <person name="Ruiz-Duenas F.J."/>
            <person name="Barrasa J.M."/>
            <person name="Sanchez-Garcia M."/>
            <person name="Camarero S."/>
            <person name="Miyauchi S."/>
            <person name="Serrano A."/>
            <person name="Linde D."/>
            <person name="Babiker R."/>
            <person name="Drula E."/>
            <person name="Ayuso-Fernandez I."/>
            <person name="Pacheco R."/>
            <person name="Padilla G."/>
            <person name="Ferreira P."/>
            <person name="Barriuso J."/>
            <person name="Kellner H."/>
            <person name="Castanera R."/>
            <person name="Alfaro M."/>
            <person name="Ramirez L."/>
            <person name="Pisabarro A.G."/>
            <person name="Kuo A."/>
            <person name="Tritt A."/>
            <person name="Lipzen A."/>
            <person name="He G."/>
            <person name="Yan M."/>
            <person name="Ng V."/>
            <person name="Cullen D."/>
            <person name="Martin F."/>
            <person name="Rosso M.-N."/>
            <person name="Henrissat B."/>
            <person name="Hibbett D."/>
            <person name="Martinez A.T."/>
            <person name="Grigoriev I.V."/>
        </authorList>
    </citation>
    <scope>NUCLEOTIDE SEQUENCE</scope>
    <source>
        <strain evidence="2">AH 40177</strain>
    </source>
</reference>
<dbReference type="OrthoDB" id="5423360at2759"/>
<dbReference type="PANTHER" id="PTHR11895:SF7">
    <property type="entry name" value="GLUTAMYL-TRNA(GLN) AMIDOTRANSFERASE SUBUNIT A, MITOCHONDRIAL"/>
    <property type="match status" value="1"/>
</dbReference>
<evidence type="ECO:0000313" key="2">
    <source>
        <dbReference type="EMBL" id="KAF9058903.1"/>
    </source>
</evidence>
<feature type="domain" description="Amidase" evidence="1">
    <location>
        <begin position="30"/>
        <end position="420"/>
    </location>
</feature>
<name>A0A9P5P8I4_9AGAR</name>
<dbReference type="SUPFAM" id="SSF75304">
    <property type="entry name" value="Amidase signature (AS) enzymes"/>
    <property type="match status" value="1"/>
</dbReference>
<evidence type="ECO:0000259" key="1">
    <source>
        <dbReference type="Pfam" id="PF01425"/>
    </source>
</evidence>